<reference evidence="4" key="1">
    <citation type="submission" date="2022-11" db="UniProtKB">
        <authorList>
            <consortium name="WormBaseParasite"/>
        </authorList>
    </citation>
    <scope>IDENTIFICATION</scope>
</reference>
<accession>A0A914H950</accession>
<evidence type="ECO:0000256" key="1">
    <source>
        <dbReference type="SAM" id="MobiDB-lite"/>
    </source>
</evidence>
<keyword evidence="3" id="KW-1185">Reference proteome</keyword>
<keyword evidence="2" id="KW-0732">Signal</keyword>
<sequence length="657" mass="70457">MLGWWRLLLLYGIAINLGIDESVSTALDMNGYKASRVNGPKGSDQGCNGSSEIRYPKSDVNGSNTLDKNGSNASDLNIFTASDGNGSNASDGNGSNASGVNGSNTSEKNGSNASGANTSEKNGSTASDVNGSNASDMNGVTSRKDDDDVAELLGFPKGSDVNGSNTSDVNGPNTSDVNGSTALDENGPNALGLKGTTASNVKVSSENKNIVTKSGRQKRDDVGVHGLSTVVHVLFGTALVKAVTMKSGKRVVNTEADRFIGGELSNYTFFARDALKNCTAECSCGWGNCVPWNDDPGDACCLANYTMSCCQNLDFVGQKLCLKAPKSCRIDSTELCDFEKRAFVLRSEFTNDTGKGYGQGLPTYIGKGYGQELPTYTGKGYGQGLRTRVTDLHGQGLRTRVTDLHGQGLRTRATDKGYRPTGKGYGQELPTYTGKGYGQGLRTRVTDLHGQGLRTGLKRRAPSDPVSAQKNTGYGPRVQPAFFLENREGCPMCGWEVCIILSERLGCSCCAYKNLADCRWDLDGGCIYAPDVERDKDSRKCPDCQWKMSISNDDSVVKCCDQSRLHHCTKNSTLVNENAACKRLVEDQCHCGWGSCFPREGRAAGKCCKEHYGLACCEGSRRLELNGSNTKAEISKVFLMLLVMRLAVRRILAEMAD</sequence>
<protein>
    <submittedName>
        <fullName evidence="4">Uncharacterized protein</fullName>
    </submittedName>
</protein>
<feature type="compositionally biased region" description="Polar residues" evidence="1">
    <location>
        <begin position="161"/>
        <end position="181"/>
    </location>
</feature>
<proteinExistence type="predicted"/>
<feature type="region of interest" description="Disordered" evidence="1">
    <location>
        <begin position="35"/>
        <end position="71"/>
    </location>
</feature>
<evidence type="ECO:0000313" key="3">
    <source>
        <dbReference type="Proteomes" id="UP000887572"/>
    </source>
</evidence>
<dbReference type="Proteomes" id="UP000887572">
    <property type="component" value="Unplaced"/>
</dbReference>
<feature type="signal peptide" evidence="2">
    <location>
        <begin position="1"/>
        <end position="18"/>
    </location>
</feature>
<name>A0A914H950_GLORO</name>
<dbReference type="WBParaSite" id="Gr19_v10_g14944.t1">
    <property type="protein sequence ID" value="Gr19_v10_g14944.t1"/>
    <property type="gene ID" value="Gr19_v10_g14944"/>
</dbReference>
<dbReference type="AlphaFoldDB" id="A0A914H950"/>
<feature type="region of interest" description="Disordered" evidence="1">
    <location>
        <begin position="84"/>
        <end position="181"/>
    </location>
</feature>
<feature type="compositionally biased region" description="Polar residues" evidence="1">
    <location>
        <begin position="105"/>
        <end position="141"/>
    </location>
</feature>
<feature type="chain" id="PRO_5037869640" evidence="2">
    <location>
        <begin position="19"/>
        <end position="657"/>
    </location>
</feature>
<evidence type="ECO:0000313" key="4">
    <source>
        <dbReference type="WBParaSite" id="Gr19_v10_g14944.t1"/>
    </source>
</evidence>
<evidence type="ECO:0000256" key="2">
    <source>
        <dbReference type="SAM" id="SignalP"/>
    </source>
</evidence>
<organism evidence="3 4">
    <name type="scientific">Globodera rostochiensis</name>
    <name type="common">Golden nematode worm</name>
    <name type="synonym">Heterodera rostochiensis</name>
    <dbReference type="NCBI Taxonomy" id="31243"/>
    <lineage>
        <taxon>Eukaryota</taxon>
        <taxon>Metazoa</taxon>
        <taxon>Ecdysozoa</taxon>
        <taxon>Nematoda</taxon>
        <taxon>Chromadorea</taxon>
        <taxon>Rhabditida</taxon>
        <taxon>Tylenchina</taxon>
        <taxon>Tylenchomorpha</taxon>
        <taxon>Tylenchoidea</taxon>
        <taxon>Heteroderidae</taxon>
        <taxon>Heteroderinae</taxon>
        <taxon>Globodera</taxon>
    </lineage>
</organism>
<feature type="compositionally biased region" description="Low complexity" evidence="1">
    <location>
        <begin position="84"/>
        <end position="104"/>
    </location>
</feature>
<feature type="compositionally biased region" description="Polar residues" evidence="1">
    <location>
        <begin position="60"/>
        <end position="71"/>
    </location>
</feature>